<feature type="region of interest" description="Disordered" evidence="1">
    <location>
        <begin position="30"/>
        <end position="84"/>
    </location>
</feature>
<organism evidence="4 5">
    <name type="scientific">Yinghuangia soli</name>
    <dbReference type="NCBI Taxonomy" id="2908204"/>
    <lineage>
        <taxon>Bacteria</taxon>
        <taxon>Bacillati</taxon>
        <taxon>Actinomycetota</taxon>
        <taxon>Actinomycetes</taxon>
        <taxon>Kitasatosporales</taxon>
        <taxon>Streptomycetaceae</taxon>
        <taxon>Yinghuangia</taxon>
    </lineage>
</organism>
<sequence length="197" mass="20609">MRAFRSSRISVLRATAVAASGVIAMAAVAGCGGDDKEKDKKPAAGATATSTASGTASANPSGKPTGKSTSTKKPTSSPTATDSSINAIDLKVGDCVNFDGDDAMSTTSCSKPHDGETVGVYELPSEMSPDTPTYMKDIEEKCLEYIEPVLDRQQNSQELNGTWIYPTAESWIMGGNKTLQCIVIRKDNAPLPAGKLK</sequence>
<feature type="signal peptide" evidence="2">
    <location>
        <begin position="1"/>
        <end position="29"/>
    </location>
</feature>
<dbReference type="Pfam" id="PF13845">
    <property type="entry name" value="Septum_form"/>
    <property type="match status" value="1"/>
</dbReference>
<dbReference type="Proteomes" id="UP001165378">
    <property type="component" value="Unassembled WGS sequence"/>
</dbReference>
<gene>
    <name evidence="4" type="ORF">LZ495_10385</name>
</gene>
<accession>A0AA41PXC5</accession>
<keyword evidence="2" id="KW-0732">Signal</keyword>
<keyword evidence="5" id="KW-1185">Reference proteome</keyword>
<feature type="domain" description="Septum formation-related" evidence="3">
    <location>
        <begin position="90"/>
        <end position="181"/>
    </location>
</feature>
<dbReference type="InterPro" id="IPR026004">
    <property type="entry name" value="Septum_form"/>
</dbReference>
<evidence type="ECO:0000256" key="1">
    <source>
        <dbReference type="SAM" id="MobiDB-lite"/>
    </source>
</evidence>
<comment type="caution">
    <text evidence="4">The sequence shown here is derived from an EMBL/GenBank/DDBJ whole genome shotgun (WGS) entry which is preliminary data.</text>
</comment>
<feature type="chain" id="PRO_5041465912" evidence="2">
    <location>
        <begin position="30"/>
        <end position="197"/>
    </location>
</feature>
<dbReference type="RefSeq" id="WP_235051780.1">
    <property type="nucleotide sequence ID" value="NZ_JAKFHA010000004.1"/>
</dbReference>
<evidence type="ECO:0000313" key="5">
    <source>
        <dbReference type="Proteomes" id="UP001165378"/>
    </source>
</evidence>
<feature type="compositionally biased region" description="Low complexity" evidence="1">
    <location>
        <begin position="43"/>
        <end position="79"/>
    </location>
</feature>
<proteinExistence type="predicted"/>
<dbReference type="EMBL" id="JAKFHA010000004">
    <property type="protein sequence ID" value="MCF2527620.1"/>
    <property type="molecule type" value="Genomic_DNA"/>
</dbReference>
<evidence type="ECO:0000313" key="4">
    <source>
        <dbReference type="EMBL" id="MCF2527620.1"/>
    </source>
</evidence>
<reference evidence="4" key="1">
    <citation type="submission" date="2022-01" db="EMBL/GenBank/DDBJ databases">
        <title>Genome-Based Taxonomic Classification of the Phylum Actinobacteria.</title>
        <authorList>
            <person name="Gao Y."/>
        </authorList>
    </citation>
    <scope>NUCLEOTIDE SEQUENCE</scope>
    <source>
        <strain evidence="4">KLBMP 8922</strain>
    </source>
</reference>
<evidence type="ECO:0000256" key="2">
    <source>
        <dbReference type="SAM" id="SignalP"/>
    </source>
</evidence>
<dbReference type="PROSITE" id="PS51257">
    <property type="entry name" value="PROKAR_LIPOPROTEIN"/>
    <property type="match status" value="1"/>
</dbReference>
<dbReference type="AlphaFoldDB" id="A0AA41PXC5"/>
<feature type="compositionally biased region" description="Basic and acidic residues" evidence="1">
    <location>
        <begin position="33"/>
        <end position="42"/>
    </location>
</feature>
<evidence type="ECO:0000259" key="3">
    <source>
        <dbReference type="Pfam" id="PF13845"/>
    </source>
</evidence>
<name>A0AA41PXC5_9ACTN</name>
<protein>
    <submittedName>
        <fullName evidence="4">Septum formation family protein</fullName>
    </submittedName>
</protein>